<dbReference type="CDD" id="cd02440">
    <property type="entry name" value="AdoMet_MTases"/>
    <property type="match status" value="1"/>
</dbReference>
<dbReference type="PANTHER" id="PTHR44942">
    <property type="entry name" value="METHYLTRANSF_11 DOMAIN-CONTAINING PROTEIN"/>
    <property type="match status" value="1"/>
</dbReference>
<dbReference type="RefSeq" id="WP_176575431.1">
    <property type="nucleotide sequence ID" value="NZ_CP056041.1"/>
</dbReference>
<evidence type="ECO:0000313" key="6">
    <source>
        <dbReference type="Proteomes" id="UP000509418"/>
    </source>
</evidence>
<dbReference type="SUPFAM" id="SSF53335">
    <property type="entry name" value="S-adenosyl-L-methionine-dependent methyltransferases"/>
    <property type="match status" value="1"/>
</dbReference>
<dbReference type="PANTHER" id="PTHR44942:SF4">
    <property type="entry name" value="METHYLTRANSFERASE TYPE 11 DOMAIN-CONTAINING PROTEIN"/>
    <property type="match status" value="1"/>
</dbReference>
<keyword evidence="6" id="KW-1185">Reference proteome</keyword>
<dbReference type="AlphaFoldDB" id="A0A7H8T9H1"/>
<dbReference type="Pfam" id="PF08241">
    <property type="entry name" value="Methyltransf_11"/>
    <property type="match status" value="1"/>
</dbReference>
<name>A0A7H8T9H1_STRCX</name>
<sequence>MKANTRRDNKLAFDEVADVYDSARPGIPHHLVTSLVRITHLAPGDQVLEVGAGSGQLTRPLRAAGPDVTALEPGDRLRALLAKHAADDLGITVTGGFFEDYTAPDASFAAVVSANAWQWVDPSVSYAKAADLLTEGGHLALVWNFPIVADPALQLALNEVLGQDYPDAVRDPATHLSGIETRAAEGRAELAASGRFEAPWWQFSTDTLTLTPDAYYDLLLSYANAAVLDDTARTDLFHRIRTVLTAHGADTVTMDNVLYAVVARKTDQ</sequence>
<gene>
    <name evidence="5" type="ORF">HUT05_15150</name>
</gene>
<dbReference type="Proteomes" id="UP000509418">
    <property type="component" value="Chromosome"/>
</dbReference>
<dbReference type="InterPro" id="IPR013216">
    <property type="entry name" value="Methyltransf_11"/>
</dbReference>
<protein>
    <submittedName>
        <fullName evidence="5">Class I SAM-dependent methyltransferase</fullName>
    </submittedName>
</protein>
<dbReference type="GO" id="GO:0008757">
    <property type="term" value="F:S-adenosylmethionine-dependent methyltransferase activity"/>
    <property type="evidence" value="ECO:0007669"/>
    <property type="project" value="InterPro"/>
</dbReference>
<evidence type="ECO:0000259" key="4">
    <source>
        <dbReference type="Pfam" id="PF08241"/>
    </source>
</evidence>
<accession>A0A7H8T9H1</accession>
<feature type="domain" description="Methyltransferase type 11" evidence="4">
    <location>
        <begin position="48"/>
        <end position="140"/>
    </location>
</feature>
<organism evidence="5 6">
    <name type="scientific">Streptomyces chartreusis</name>
    <dbReference type="NCBI Taxonomy" id="1969"/>
    <lineage>
        <taxon>Bacteria</taxon>
        <taxon>Bacillati</taxon>
        <taxon>Actinomycetota</taxon>
        <taxon>Actinomycetes</taxon>
        <taxon>Kitasatosporales</taxon>
        <taxon>Streptomycetaceae</taxon>
        <taxon>Streptomyces</taxon>
    </lineage>
</organism>
<dbReference type="EMBL" id="CP056041">
    <property type="protein sequence ID" value="QKZ18590.1"/>
    <property type="molecule type" value="Genomic_DNA"/>
</dbReference>
<comment type="similarity">
    <text evidence="1">Belongs to the methyltransferase superfamily.</text>
</comment>
<dbReference type="InterPro" id="IPR029063">
    <property type="entry name" value="SAM-dependent_MTases_sf"/>
</dbReference>
<dbReference type="Gene3D" id="3.40.50.150">
    <property type="entry name" value="Vaccinia Virus protein VP39"/>
    <property type="match status" value="1"/>
</dbReference>
<evidence type="ECO:0000313" key="5">
    <source>
        <dbReference type="EMBL" id="QKZ18590.1"/>
    </source>
</evidence>
<dbReference type="InterPro" id="IPR051052">
    <property type="entry name" value="Diverse_substrate_MTase"/>
</dbReference>
<evidence type="ECO:0000256" key="1">
    <source>
        <dbReference type="ARBA" id="ARBA00008361"/>
    </source>
</evidence>
<reference evidence="5 6" key="1">
    <citation type="submission" date="2020-06" db="EMBL/GenBank/DDBJ databases">
        <title>Genome mining for natural products.</title>
        <authorList>
            <person name="Zhang B."/>
            <person name="Shi J."/>
            <person name="Ge H."/>
        </authorList>
    </citation>
    <scope>NUCLEOTIDE SEQUENCE [LARGE SCALE GENOMIC DNA]</scope>
    <source>
        <strain evidence="5 6">NA02069</strain>
    </source>
</reference>
<evidence type="ECO:0000256" key="2">
    <source>
        <dbReference type="ARBA" id="ARBA00022603"/>
    </source>
</evidence>
<keyword evidence="2 5" id="KW-0489">Methyltransferase</keyword>
<keyword evidence="3 5" id="KW-0808">Transferase</keyword>
<dbReference type="GO" id="GO:0032259">
    <property type="term" value="P:methylation"/>
    <property type="evidence" value="ECO:0007669"/>
    <property type="project" value="UniProtKB-KW"/>
</dbReference>
<proteinExistence type="inferred from homology"/>
<evidence type="ECO:0000256" key="3">
    <source>
        <dbReference type="ARBA" id="ARBA00022679"/>
    </source>
</evidence>